<dbReference type="EMBL" id="CP036347">
    <property type="protein sequence ID" value="QDU03709.1"/>
    <property type="molecule type" value="Genomic_DNA"/>
</dbReference>
<protein>
    <submittedName>
        <fullName evidence="1">Uncharacterized protein</fullName>
    </submittedName>
</protein>
<name>A0A517WEM2_9PLAN</name>
<evidence type="ECO:0000313" key="2">
    <source>
        <dbReference type="Proteomes" id="UP000320722"/>
    </source>
</evidence>
<evidence type="ECO:0000313" key="1">
    <source>
        <dbReference type="EMBL" id="QDU03709.1"/>
    </source>
</evidence>
<gene>
    <name evidence="1" type="ORF">V6x_34320</name>
</gene>
<proteinExistence type="predicted"/>
<dbReference type="AlphaFoldDB" id="A0A517WEM2"/>
<dbReference type="Proteomes" id="UP000320722">
    <property type="component" value="Chromosome"/>
</dbReference>
<accession>A0A517WEM2</accession>
<organism evidence="1 2">
    <name type="scientific">Gimesia chilikensis</name>
    <dbReference type="NCBI Taxonomy" id="2605989"/>
    <lineage>
        <taxon>Bacteria</taxon>
        <taxon>Pseudomonadati</taxon>
        <taxon>Planctomycetota</taxon>
        <taxon>Planctomycetia</taxon>
        <taxon>Planctomycetales</taxon>
        <taxon>Planctomycetaceae</taxon>
        <taxon>Gimesia</taxon>
    </lineage>
</organism>
<dbReference type="RefSeq" id="WP_145041548.1">
    <property type="nucleotide sequence ID" value="NZ_CP036347.1"/>
</dbReference>
<sequence>MAKDQHSYIYATVILEALNSSKEKLFEISIPVDEYYSDSHPLIDDPQYRKQKSIRHLHGRVYNYESKLDQEFKNDYDSEGNYLHGIIMHADGTIIED</sequence>
<reference evidence="1 2" key="1">
    <citation type="submission" date="2019-02" db="EMBL/GenBank/DDBJ databases">
        <title>Deep-cultivation of Planctomycetes and their phenomic and genomic characterization uncovers novel biology.</title>
        <authorList>
            <person name="Wiegand S."/>
            <person name="Jogler M."/>
            <person name="Boedeker C."/>
            <person name="Pinto D."/>
            <person name="Vollmers J."/>
            <person name="Rivas-Marin E."/>
            <person name="Kohn T."/>
            <person name="Peeters S.H."/>
            <person name="Heuer A."/>
            <person name="Rast P."/>
            <person name="Oberbeckmann S."/>
            <person name="Bunk B."/>
            <person name="Jeske O."/>
            <person name="Meyerdierks A."/>
            <person name="Storesund J.E."/>
            <person name="Kallscheuer N."/>
            <person name="Luecker S."/>
            <person name="Lage O.M."/>
            <person name="Pohl T."/>
            <person name="Merkel B.J."/>
            <person name="Hornburger P."/>
            <person name="Mueller R.-W."/>
            <person name="Bruemmer F."/>
            <person name="Labrenz M."/>
            <person name="Spormann A.M."/>
            <person name="Op den Camp H."/>
            <person name="Overmann J."/>
            <person name="Amann R."/>
            <person name="Jetten M.S.M."/>
            <person name="Mascher T."/>
            <person name="Medema M.H."/>
            <person name="Devos D.P."/>
            <person name="Kaster A.-K."/>
            <person name="Ovreas L."/>
            <person name="Rohde M."/>
            <person name="Galperin M.Y."/>
            <person name="Jogler C."/>
        </authorList>
    </citation>
    <scope>NUCLEOTIDE SEQUENCE [LARGE SCALE GENOMIC DNA]</scope>
    <source>
        <strain evidence="1 2">V6</strain>
    </source>
</reference>